<sequence>MTAQVTYKVIDHSGEYSTVKVNVPDIDETNFAAIETFAIALQAAVVSLTAGNIASRQLTAYTKPVNDNYPAEEYAQRETGLRLFYKDNVNAKKFHVTIPAPDLSLIAVEGSDFVDMSLSVVSTVTAAMEAFMVSPYGNPITFYKGVIVGRRN</sequence>
<protein>
    <submittedName>
        <fullName evidence="1">Uncharacterized protein</fullName>
    </submittedName>
</protein>
<geneLocation type="plasmid" evidence="1">
    <name>pRGFK1144</name>
</geneLocation>
<keyword evidence="1" id="KW-0614">Plasmid</keyword>
<name>A0A0H5QLA7_9ZZZZ</name>
<accession>A0A0H5QLA7</accession>
<reference evidence="1" key="1">
    <citation type="submission" date="2015-06" db="EMBL/GenBank/DDBJ databases">
        <authorList>
            <person name="Joergensen T."/>
        </authorList>
    </citation>
    <scope>NUCLEOTIDE SEQUENCE</scope>
    <source>
        <plasmid evidence="1">pRGFK1144</plasmid>
    </source>
</reference>
<dbReference type="EMBL" id="LN853724">
    <property type="protein sequence ID" value="CRY96562.1"/>
    <property type="molecule type" value="Genomic_DNA"/>
</dbReference>
<organism evidence="1">
    <name type="scientific">uncultured prokaryote</name>
    <dbReference type="NCBI Taxonomy" id="198431"/>
    <lineage>
        <taxon>unclassified sequences</taxon>
        <taxon>environmental samples</taxon>
    </lineage>
</organism>
<proteinExistence type="predicted"/>
<reference evidence="1" key="2">
    <citation type="submission" date="2015-07" db="EMBL/GenBank/DDBJ databases">
        <title>Plasmids, circular viruses and viroids from rat gut.</title>
        <authorList>
            <person name="Jorgensen T.J."/>
            <person name="Hansen M.A."/>
            <person name="Xu Z."/>
            <person name="Tabak M.A."/>
            <person name="Sorensen S.J."/>
            <person name="Hansen L.H."/>
        </authorList>
    </citation>
    <scope>NUCLEOTIDE SEQUENCE</scope>
    <source>
        <plasmid evidence="1">pRGFK1144</plasmid>
    </source>
</reference>
<dbReference type="AlphaFoldDB" id="A0A0H5QLA7"/>
<evidence type="ECO:0000313" key="1">
    <source>
        <dbReference type="EMBL" id="CRY96562.1"/>
    </source>
</evidence>